<keyword evidence="2" id="KW-1185">Reference proteome</keyword>
<sequence>MGNCPAVRMLVMRDKAATVELESVTWPEPPQREASRIGKRGGMLANRAKKGNIDKRCERLMGRTLTRPTQSNRCQAIKDQSMTAWQAGHTSKRLDA</sequence>
<evidence type="ECO:0000313" key="1">
    <source>
        <dbReference type="EMBL" id="KAL2645423.1"/>
    </source>
</evidence>
<name>A0ABD1ZDI5_9MARC</name>
<dbReference type="Proteomes" id="UP001605036">
    <property type="component" value="Unassembled WGS sequence"/>
</dbReference>
<organism evidence="1 2">
    <name type="scientific">Riccia fluitans</name>
    <dbReference type="NCBI Taxonomy" id="41844"/>
    <lineage>
        <taxon>Eukaryota</taxon>
        <taxon>Viridiplantae</taxon>
        <taxon>Streptophyta</taxon>
        <taxon>Embryophyta</taxon>
        <taxon>Marchantiophyta</taxon>
        <taxon>Marchantiopsida</taxon>
        <taxon>Marchantiidae</taxon>
        <taxon>Marchantiales</taxon>
        <taxon>Ricciaceae</taxon>
        <taxon>Riccia</taxon>
    </lineage>
</organism>
<reference evidence="1 2" key="1">
    <citation type="submission" date="2024-09" db="EMBL/GenBank/DDBJ databases">
        <title>Chromosome-scale assembly of Riccia fluitans.</title>
        <authorList>
            <person name="Paukszto L."/>
            <person name="Sawicki J."/>
            <person name="Karawczyk K."/>
            <person name="Piernik-Szablinska J."/>
            <person name="Szczecinska M."/>
            <person name="Mazdziarz M."/>
        </authorList>
    </citation>
    <scope>NUCLEOTIDE SEQUENCE [LARGE SCALE GENOMIC DNA]</scope>
    <source>
        <strain evidence="1">Rf_01</strain>
        <tissue evidence="1">Aerial parts of the thallus</tissue>
    </source>
</reference>
<protein>
    <submittedName>
        <fullName evidence="1">Uncharacterized protein</fullName>
    </submittedName>
</protein>
<proteinExistence type="predicted"/>
<accession>A0ABD1ZDI5</accession>
<dbReference type="AlphaFoldDB" id="A0ABD1ZDI5"/>
<dbReference type="EMBL" id="JBHFFA010000002">
    <property type="protein sequence ID" value="KAL2645423.1"/>
    <property type="molecule type" value="Genomic_DNA"/>
</dbReference>
<evidence type="ECO:0000313" key="2">
    <source>
        <dbReference type="Proteomes" id="UP001605036"/>
    </source>
</evidence>
<gene>
    <name evidence="1" type="ORF">R1flu_013010</name>
</gene>
<comment type="caution">
    <text evidence="1">The sequence shown here is derived from an EMBL/GenBank/DDBJ whole genome shotgun (WGS) entry which is preliminary data.</text>
</comment>